<organism evidence="1 2">
    <name type="scientific">Rubripirellula lacrimiformis</name>
    <dbReference type="NCBI Taxonomy" id="1930273"/>
    <lineage>
        <taxon>Bacteria</taxon>
        <taxon>Pseudomonadati</taxon>
        <taxon>Planctomycetota</taxon>
        <taxon>Planctomycetia</taxon>
        <taxon>Pirellulales</taxon>
        <taxon>Pirellulaceae</taxon>
        <taxon>Rubripirellula</taxon>
    </lineage>
</organism>
<sequence>MTQPQNQSSAAQYELRIRIEEIDRTIDAGVTSVTVDGTTTKIDIQALKDQRRYLQQQLAAGSGRRPLFTRIKTSGA</sequence>
<dbReference type="RefSeq" id="WP_145176250.1">
    <property type="nucleotide sequence ID" value="NZ_CP036525.1"/>
</dbReference>
<dbReference type="KEGG" id="rlc:K227x_62290"/>
<accession>A0A517NL00</accession>
<name>A0A517NL00_9BACT</name>
<dbReference type="EMBL" id="CP036525">
    <property type="protein sequence ID" value="QDT07801.1"/>
    <property type="molecule type" value="Genomic_DNA"/>
</dbReference>
<protein>
    <submittedName>
        <fullName evidence="1">Uncharacterized protein</fullName>
    </submittedName>
</protein>
<evidence type="ECO:0000313" key="2">
    <source>
        <dbReference type="Proteomes" id="UP000318538"/>
    </source>
</evidence>
<evidence type="ECO:0000313" key="1">
    <source>
        <dbReference type="EMBL" id="QDT07801.1"/>
    </source>
</evidence>
<gene>
    <name evidence="1" type="ORF">K227x_62290</name>
</gene>
<keyword evidence="2" id="KW-1185">Reference proteome</keyword>
<dbReference type="Proteomes" id="UP000318538">
    <property type="component" value="Chromosome"/>
</dbReference>
<proteinExistence type="predicted"/>
<reference evidence="1 2" key="1">
    <citation type="submission" date="2019-02" db="EMBL/GenBank/DDBJ databases">
        <title>Deep-cultivation of Planctomycetes and their phenomic and genomic characterization uncovers novel biology.</title>
        <authorList>
            <person name="Wiegand S."/>
            <person name="Jogler M."/>
            <person name="Boedeker C."/>
            <person name="Pinto D."/>
            <person name="Vollmers J."/>
            <person name="Rivas-Marin E."/>
            <person name="Kohn T."/>
            <person name="Peeters S.H."/>
            <person name="Heuer A."/>
            <person name="Rast P."/>
            <person name="Oberbeckmann S."/>
            <person name="Bunk B."/>
            <person name="Jeske O."/>
            <person name="Meyerdierks A."/>
            <person name="Storesund J.E."/>
            <person name="Kallscheuer N."/>
            <person name="Luecker S."/>
            <person name="Lage O.M."/>
            <person name="Pohl T."/>
            <person name="Merkel B.J."/>
            <person name="Hornburger P."/>
            <person name="Mueller R.-W."/>
            <person name="Bruemmer F."/>
            <person name="Labrenz M."/>
            <person name="Spormann A.M."/>
            <person name="Op den Camp H."/>
            <person name="Overmann J."/>
            <person name="Amann R."/>
            <person name="Jetten M.S.M."/>
            <person name="Mascher T."/>
            <person name="Medema M.H."/>
            <person name="Devos D.P."/>
            <person name="Kaster A.-K."/>
            <person name="Ovreas L."/>
            <person name="Rohde M."/>
            <person name="Galperin M.Y."/>
            <person name="Jogler C."/>
        </authorList>
    </citation>
    <scope>NUCLEOTIDE SEQUENCE [LARGE SCALE GENOMIC DNA]</scope>
    <source>
        <strain evidence="1 2">K22_7</strain>
    </source>
</reference>
<dbReference type="AlphaFoldDB" id="A0A517NL00"/>